<dbReference type="PANTHER" id="PTHR43130">
    <property type="entry name" value="ARAC-FAMILY TRANSCRIPTIONAL REGULATOR"/>
    <property type="match status" value="1"/>
</dbReference>
<dbReference type="InterPro" id="IPR009057">
    <property type="entry name" value="Homeodomain-like_sf"/>
</dbReference>
<reference evidence="6" key="1">
    <citation type="submission" date="2016-11" db="EMBL/GenBank/DDBJ databases">
        <authorList>
            <person name="Shukria A."/>
            <person name="Stevens D.C."/>
        </authorList>
    </citation>
    <scope>NUCLEOTIDE SEQUENCE [LARGE SCALE GENOMIC DNA]</scope>
    <source>
        <strain evidence="6">Cbfe23</strain>
    </source>
</reference>
<name>A0A1L9B6P6_9BACT</name>
<evidence type="ECO:0000313" key="6">
    <source>
        <dbReference type="Proteomes" id="UP000182229"/>
    </source>
</evidence>
<dbReference type="PANTHER" id="PTHR43130:SF11">
    <property type="entry name" value="TRANSCRIPTIONAL REGULATORY PROTEIN"/>
    <property type="match status" value="1"/>
</dbReference>
<dbReference type="OrthoDB" id="9798003at2"/>
<dbReference type="Gene3D" id="1.10.10.60">
    <property type="entry name" value="Homeodomain-like"/>
    <property type="match status" value="1"/>
</dbReference>
<dbReference type="STRING" id="83449.BON30_27595"/>
<dbReference type="Pfam" id="PF01965">
    <property type="entry name" value="DJ-1_PfpI"/>
    <property type="match status" value="1"/>
</dbReference>
<organism evidence="5 6">
    <name type="scientific">Cystobacter ferrugineus</name>
    <dbReference type="NCBI Taxonomy" id="83449"/>
    <lineage>
        <taxon>Bacteria</taxon>
        <taxon>Pseudomonadati</taxon>
        <taxon>Myxococcota</taxon>
        <taxon>Myxococcia</taxon>
        <taxon>Myxococcales</taxon>
        <taxon>Cystobacterineae</taxon>
        <taxon>Archangiaceae</taxon>
        <taxon>Cystobacter</taxon>
    </lineage>
</organism>
<keyword evidence="2" id="KW-0238">DNA-binding</keyword>
<feature type="domain" description="HTH araC/xylS-type" evidence="4">
    <location>
        <begin position="229"/>
        <end position="327"/>
    </location>
</feature>
<reference evidence="5 6" key="2">
    <citation type="submission" date="2016-12" db="EMBL/GenBank/DDBJ databases">
        <title>Draft Genome Sequence of Cystobacter ferrugineus Strain Cbfe23.</title>
        <authorList>
            <person name="Akbar S."/>
            <person name="Dowd S.E."/>
            <person name="Stevens D.C."/>
        </authorList>
    </citation>
    <scope>NUCLEOTIDE SEQUENCE [LARGE SCALE GENOMIC DNA]</scope>
    <source>
        <strain evidence="5 6">Cbfe23</strain>
    </source>
</reference>
<sequence length="335" mass="35701">MFVHMVLEGVADSALGVGLDVVGTAAELIDAGLTPLPPGTRGLRQRVVSLDGRPVRSAAGRTVAVDGAFSLRGLRKGDVVVLPGMFAASGRTVAKLLAREDIQRAADLLAKAAAKGVMLAASCSATFVLAASGLLEGRTATTTWWLAPQFARMFPRVSLSADLMVVDAGDILTAGSALAHADLMLALVARLAGPSVAHLVTRYLVLDERPSQARYMVMEHLRVSDPGLRAVERFIAQNIGRQLSLDELSRVAAVSPRTLARRVHASLGVTPHELVQRIRVSRAAHLLETTHASVDEIAAQVGYADAAAFRRVFRRFAGESPRRRRGPATQTNTWT</sequence>
<comment type="caution">
    <text evidence="5">The sequence shown here is derived from an EMBL/GenBank/DDBJ whole genome shotgun (WGS) entry which is preliminary data.</text>
</comment>
<evidence type="ECO:0000256" key="3">
    <source>
        <dbReference type="ARBA" id="ARBA00023163"/>
    </source>
</evidence>
<dbReference type="AlphaFoldDB" id="A0A1L9B6P6"/>
<dbReference type="GO" id="GO:0043565">
    <property type="term" value="F:sequence-specific DNA binding"/>
    <property type="evidence" value="ECO:0007669"/>
    <property type="project" value="InterPro"/>
</dbReference>
<dbReference type="GO" id="GO:0003700">
    <property type="term" value="F:DNA-binding transcription factor activity"/>
    <property type="evidence" value="ECO:0007669"/>
    <property type="project" value="InterPro"/>
</dbReference>
<proteinExistence type="predicted"/>
<dbReference type="SMART" id="SM00342">
    <property type="entry name" value="HTH_ARAC"/>
    <property type="match status" value="1"/>
</dbReference>
<dbReference type="Gene3D" id="3.40.50.880">
    <property type="match status" value="1"/>
</dbReference>
<dbReference type="SUPFAM" id="SSF52317">
    <property type="entry name" value="Class I glutamine amidotransferase-like"/>
    <property type="match status" value="1"/>
</dbReference>
<dbReference type="PROSITE" id="PS01124">
    <property type="entry name" value="HTH_ARAC_FAMILY_2"/>
    <property type="match status" value="1"/>
</dbReference>
<gene>
    <name evidence="5" type="ORF">BON30_27595</name>
</gene>
<dbReference type="EMBL" id="MPIN01000007">
    <property type="protein sequence ID" value="OJH37925.1"/>
    <property type="molecule type" value="Genomic_DNA"/>
</dbReference>
<dbReference type="InterPro" id="IPR002818">
    <property type="entry name" value="DJ-1/PfpI"/>
</dbReference>
<dbReference type="InterPro" id="IPR052158">
    <property type="entry name" value="INH-QAR"/>
</dbReference>
<keyword evidence="1" id="KW-0805">Transcription regulation</keyword>
<evidence type="ECO:0000256" key="2">
    <source>
        <dbReference type="ARBA" id="ARBA00023125"/>
    </source>
</evidence>
<dbReference type="PROSITE" id="PS00041">
    <property type="entry name" value="HTH_ARAC_FAMILY_1"/>
    <property type="match status" value="1"/>
</dbReference>
<evidence type="ECO:0000259" key="4">
    <source>
        <dbReference type="PROSITE" id="PS01124"/>
    </source>
</evidence>
<evidence type="ECO:0000256" key="1">
    <source>
        <dbReference type="ARBA" id="ARBA00023015"/>
    </source>
</evidence>
<dbReference type="InterPro" id="IPR018062">
    <property type="entry name" value="HTH_AraC-typ_CS"/>
</dbReference>
<evidence type="ECO:0000313" key="5">
    <source>
        <dbReference type="EMBL" id="OJH37925.1"/>
    </source>
</evidence>
<keyword evidence="3" id="KW-0804">Transcription</keyword>
<keyword evidence="6" id="KW-1185">Reference proteome</keyword>
<dbReference type="SUPFAM" id="SSF46689">
    <property type="entry name" value="Homeodomain-like"/>
    <property type="match status" value="1"/>
</dbReference>
<dbReference type="RefSeq" id="WP_071901392.1">
    <property type="nucleotide sequence ID" value="NZ_MPIN01000007.1"/>
</dbReference>
<dbReference type="Pfam" id="PF12833">
    <property type="entry name" value="HTH_18"/>
    <property type="match status" value="1"/>
</dbReference>
<dbReference type="Proteomes" id="UP000182229">
    <property type="component" value="Unassembled WGS sequence"/>
</dbReference>
<protein>
    <submittedName>
        <fullName evidence="5">AraC family transcriptional regulator</fullName>
    </submittedName>
</protein>
<accession>A0A1L9B6P6</accession>
<dbReference type="InterPro" id="IPR029062">
    <property type="entry name" value="Class_I_gatase-like"/>
</dbReference>
<dbReference type="InterPro" id="IPR018060">
    <property type="entry name" value="HTH_AraC"/>
</dbReference>